<feature type="region of interest" description="Disordered" evidence="1">
    <location>
        <begin position="87"/>
        <end position="107"/>
    </location>
</feature>
<sequence>QSRGGRNVGALAPPERGGIFLRARKPPRAAREKTAASRPGPVSERAVRAHAWRRDAADLRAPGPARPQPRVARRAWKTLARFQDSHLATLQSRSPPHPSIHCSRLLF</sequence>
<name>A0ABQ9U4Y8_SAGOE</name>
<evidence type="ECO:0000313" key="3">
    <source>
        <dbReference type="Proteomes" id="UP001266305"/>
    </source>
</evidence>
<keyword evidence="3" id="KW-1185">Reference proteome</keyword>
<organism evidence="2 3">
    <name type="scientific">Saguinus oedipus</name>
    <name type="common">Cotton-top tamarin</name>
    <name type="synonym">Oedipomidas oedipus</name>
    <dbReference type="NCBI Taxonomy" id="9490"/>
    <lineage>
        <taxon>Eukaryota</taxon>
        <taxon>Metazoa</taxon>
        <taxon>Chordata</taxon>
        <taxon>Craniata</taxon>
        <taxon>Vertebrata</taxon>
        <taxon>Euteleostomi</taxon>
        <taxon>Mammalia</taxon>
        <taxon>Eutheria</taxon>
        <taxon>Euarchontoglires</taxon>
        <taxon>Primates</taxon>
        <taxon>Haplorrhini</taxon>
        <taxon>Platyrrhini</taxon>
        <taxon>Cebidae</taxon>
        <taxon>Callitrichinae</taxon>
        <taxon>Saguinus</taxon>
    </lineage>
</organism>
<reference evidence="2 3" key="1">
    <citation type="submission" date="2023-05" db="EMBL/GenBank/DDBJ databases">
        <title>B98-5 Cell Line De Novo Hybrid Assembly: An Optical Mapping Approach.</title>
        <authorList>
            <person name="Kananen K."/>
            <person name="Auerbach J.A."/>
            <person name="Kautto E."/>
            <person name="Blachly J.S."/>
        </authorList>
    </citation>
    <scope>NUCLEOTIDE SEQUENCE [LARGE SCALE GENOMIC DNA]</scope>
    <source>
        <strain evidence="2">B95-8</strain>
        <tissue evidence="2">Cell line</tissue>
    </source>
</reference>
<evidence type="ECO:0000256" key="1">
    <source>
        <dbReference type="SAM" id="MobiDB-lite"/>
    </source>
</evidence>
<accession>A0ABQ9U4Y8</accession>
<feature type="non-terminal residue" evidence="2">
    <location>
        <position position="1"/>
    </location>
</feature>
<proteinExistence type="predicted"/>
<gene>
    <name evidence="2" type="ORF">P7K49_028647</name>
</gene>
<protein>
    <submittedName>
        <fullName evidence="2">Uncharacterized protein</fullName>
    </submittedName>
</protein>
<evidence type="ECO:0000313" key="2">
    <source>
        <dbReference type="EMBL" id="KAK2092119.1"/>
    </source>
</evidence>
<dbReference type="Proteomes" id="UP001266305">
    <property type="component" value="Unassembled WGS sequence"/>
</dbReference>
<dbReference type="EMBL" id="JASSZA010000015">
    <property type="protein sequence ID" value="KAK2092119.1"/>
    <property type="molecule type" value="Genomic_DNA"/>
</dbReference>
<feature type="region of interest" description="Disordered" evidence="1">
    <location>
        <begin position="24"/>
        <end position="70"/>
    </location>
</feature>
<comment type="caution">
    <text evidence="2">The sequence shown here is derived from an EMBL/GenBank/DDBJ whole genome shotgun (WGS) entry which is preliminary data.</text>
</comment>